<evidence type="ECO:0000313" key="2">
    <source>
        <dbReference type="EMBL" id="RZU43622.1"/>
    </source>
</evidence>
<evidence type="ECO:0000313" key="3">
    <source>
        <dbReference type="Proteomes" id="UP000292958"/>
    </source>
</evidence>
<accession>A0A4Q7Z037</accession>
<reference evidence="2 3" key="1">
    <citation type="submission" date="2019-02" db="EMBL/GenBank/DDBJ databases">
        <title>Genomic Encyclopedia of Archaeal and Bacterial Type Strains, Phase II (KMG-II): from individual species to whole genera.</title>
        <authorList>
            <person name="Goeker M."/>
        </authorList>
    </citation>
    <scope>NUCLEOTIDE SEQUENCE [LARGE SCALE GENOMIC DNA]</scope>
    <source>
        <strain evidence="2 3">DSM 18101</strain>
    </source>
</reference>
<dbReference type="AlphaFoldDB" id="A0A4Q7Z037"/>
<protein>
    <recommendedName>
        <fullName evidence="1">TonB-dependent transporter Oar-like beta-barrel domain-containing protein</fullName>
    </recommendedName>
</protein>
<dbReference type="EMBL" id="SHKW01000001">
    <property type="protein sequence ID" value="RZU43622.1"/>
    <property type="molecule type" value="Genomic_DNA"/>
</dbReference>
<dbReference type="Proteomes" id="UP000292958">
    <property type="component" value="Unassembled WGS sequence"/>
</dbReference>
<dbReference type="Pfam" id="PF25183">
    <property type="entry name" value="OMP_b-brl_4"/>
    <property type="match status" value="1"/>
</dbReference>
<feature type="domain" description="TonB-dependent transporter Oar-like beta-barrel" evidence="1">
    <location>
        <begin position="2"/>
        <end position="55"/>
    </location>
</feature>
<keyword evidence="3" id="KW-1185">Reference proteome</keyword>
<name>A0A4Q7Z037_9BACT</name>
<sequence length="141" mass="15915">MTQWGLSVQQALPKSFVGTLSYVGSKGTNLLNTTYINLKDPTTGLRPYPAFGQIHLPLAIMHRENLPAHLTVDVHGRYWGHRTERIDRYAHVTLVCRADIDNDRMIFRSSSGRVDLVLLRPQCKEDAEGQSCAQENGHYPL</sequence>
<gene>
    <name evidence="2" type="ORF">BDD14_5301</name>
</gene>
<comment type="caution">
    <text evidence="2">The sequence shown here is derived from an EMBL/GenBank/DDBJ whole genome shotgun (WGS) entry which is preliminary data.</text>
</comment>
<evidence type="ECO:0000259" key="1">
    <source>
        <dbReference type="Pfam" id="PF25183"/>
    </source>
</evidence>
<dbReference type="InterPro" id="IPR057601">
    <property type="entry name" value="Oar-like_b-barrel"/>
</dbReference>
<organism evidence="2 3">
    <name type="scientific">Edaphobacter modestus</name>
    <dbReference type="NCBI Taxonomy" id="388466"/>
    <lineage>
        <taxon>Bacteria</taxon>
        <taxon>Pseudomonadati</taxon>
        <taxon>Acidobacteriota</taxon>
        <taxon>Terriglobia</taxon>
        <taxon>Terriglobales</taxon>
        <taxon>Acidobacteriaceae</taxon>
        <taxon>Edaphobacter</taxon>
    </lineage>
</organism>
<proteinExistence type="predicted"/>